<protein>
    <submittedName>
        <fullName evidence="2">Uncharacterized protein</fullName>
    </submittedName>
</protein>
<reference evidence="2 3" key="1">
    <citation type="journal article" date="2023" name="Sci. Data">
        <title>Genome assembly of the Korean intertidal mud-creeper Batillaria attramentaria.</title>
        <authorList>
            <person name="Patra A.K."/>
            <person name="Ho P.T."/>
            <person name="Jun S."/>
            <person name="Lee S.J."/>
            <person name="Kim Y."/>
            <person name="Won Y.J."/>
        </authorList>
    </citation>
    <scope>NUCLEOTIDE SEQUENCE [LARGE SCALE GENOMIC DNA]</scope>
    <source>
        <strain evidence="2">Wonlab-2016</strain>
    </source>
</reference>
<feature type="region of interest" description="Disordered" evidence="1">
    <location>
        <begin position="40"/>
        <end position="78"/>
    </location>
</feature>
<evidence type="ECO:0000256" key="1">
    <source>
        <dbReference type="SAM" id="MobiDB-lite"/>
    </source>
</evidence>
<dbReference type="Proteomes" id="UP001519460">
    <property type="component" value="Unassembled WGS sequence"/>
</dbReference>
<comment type="caution">
    <text evidence="2">The sequence shown here is derived from an EMBL/GenBank/DDBJ whole genome shotgun (WGS) entry which is preliminary data.</text>
</comment>
<organism evidence="2 3">
    <name type="scientific">Batillaria attramentaria</name>
    <dbReference type="NCBI Taxonomy" id="370345"/>
    <lineage>
        <taxon>Eukaryota</taxon>
        <taxon>Metazoa</taxon>
        <taxon>Spiralia</taxon>
        <taxon>Lophotrochozoa</taxon>
        <taxon>Mollusca</taxon>
        <taxon>Gastropoda</taxon>
        <taxon>Caenogastropoda</taxon>
        <taxon>Sorbeoconcha</taxon>
        <taxon>Cerithioidea</taxon>
        <taxon>Batillariidae</taxon>
        <taxon>Batillaria</taxon>
    </lineage>
</organism>
<evidence type="ECO:0000313" key="2">
    <source>
        <dbReference type="EMBL" id="KAK7497976.1"/>
    </source>
</evidence>
<accession>A0ABD0LF37</accession>
<proteinExistence type="predicted"/>
<keyword evidence="3" id="KW-1185">Reference proteome</keyword>
<gene>
    <name evidence="2" type="ORF">BaRGS_00010847</name>
</gene>
<name>A0ABD0LF37_9CAEN</name>
<evidence type="ECO:0000313" key="3">
    <source>
        <dbReference type="Proteomes" id="UP001519460"/>
    </source>
</evidence>
<sequence>MPAVAAYTNVTNTMIELARGMNTLAAVTKRHCLSLVTACSRDGRSSTPMSRPSRWWRHPSRDGDLMSAGDRTQEDGSS</sequence>
<dbReference type="EMBL" id="JACVVK020000054">
    <property type="protein sequence ID" value="KAK7497976.1"/>
    <property type="molecule type" value="Genomic_DNA"/>
</dbReference>
<dbReference type="AlphaFoldDB" id="A0ABD0LF37"/>